<dbReference type="OrthoDB" id="10266696at2759"/>
<feature type="region of interest" description="Disordered" evidence="2">
    <location>
        <begin position="570"/>
        <end position="596"/>
    </location>
</feature>
<dbReference type="CDD" id="cd08204">
    <property type="entry name" value="ArfGap"/>
    <property type="match status" value="1"/>
</dbReference>
<accession>C4JEU5</accession>
<dbReference type="HOGENOM" id="CLU_017628_0_0_1"/>
<dbReference type="GeneID" id="8441533"/>
<keyword evidence="1" id="KW-0862">Zinc</keyword>
<feature type="region of interest" description="Disordered" evidence="2">
    <location>
        <begin position="347"/>
        <end position="434"/>
    </location>
</feature>
<evidence type="ECO:0000259" key="3">
    <source>
        <dbReference type="PROSITE" id="PS50115"/>
    </source>
</evidence>
<gene>
    <name evidence="4" type="ORF">UREG_02255</name>
</gene>
<sequence>MAQWEERRISSQIVDNKNAAQHSGRNRSSSSESACSQLCLRGRRAVDIALGFSRTGQPSTVSLGLKPKSIFSGDYLPSRQPHQLPHTVISIARLAEQEMPSALSKRQQARHERTLQELINTVPGNDRCADCQARNPGWASWNLGVFLCMRCAALHRKLGTHISKVKSLSMDSWSQDQVDTMKSNGNATVNKIYNPKNIKPPIPIDADEVDSAMERFIRQKYESKILEDGRPKIPSREDPSYIGKPTEESPPPLPPKPSRRFGFGLRSSSSHSGSNKSSPRRESFGSISQGSLHNNKPSRALGFSLSDSNSSFESKLAMLRNMGFPDDKRNATILRGLNGDVEKTVDALAPLPRSRTPTLKTPTSTKSSEPYERSTPLNSNNPFDKMGTSSSRGSAGISINRRESQSTTASTDEVSSRKPTSYNPFDVPPAQHAPAPTLEQSFQNLQVSQPLFPNMTGGYPSQSGQAAYLKYQQPMTPPVTMTSQNVFAGSPAPLNGSYNPFFQSPSTFDSATSAPQQPSLSPTNPYFAHAASQDSRQSQLLNSLQPAATSSAPEIFHLQHANTMPMLPTLSFTTPQQHHQQQHPQFPQSAPITPVHSTSFFQPQYTQQPSQYFQPPQPTRMDKSSILALYNFSKPPPTILEQPQPQTQPEPPSSQVQAVQQPVNPLPFPPDNPTATTSQIPDASPAGSRNPFFTSMNTNIIPTNPSSATSARAQPRSTPFARAHMSQESVDIGRAQSGRHSPDVFASLSARYG</sequence>
<proteinExistence type="predicted"/>
<dbReference type="PROSITE" id="PS50115">
    <property type="entry name" value="ARFGAP"/>
    <property type="match status" value="1"/>
</dbReference>
<organism evidence="4 5">
    <name type="scientific">Uncinocarpus reesii (strain UAMH 1704)</name>
    <dbReference type="NCBI Taxonomy" id="336963"/>
    <lineage>
        <taxon>Eukaryota</taxon>
        <taxon>Fungi</taxon>
        <taxon>Dikarya</taxon>
        <taxon>Ascomycota</taxon>
        <taxon>Pezizomycotina</taxon>
        <taxon>Eurotiomycetes</taxon>
        <taxon>Eurotiomycetidae</taxon>
        <taxon>Onygenales</taxon>
        <taxon>Onygenaceae</taxon>
        <taxon>Uncinocarpus</taxon>
    </lineage>
</organism>
<feature type="compositionally biased region" description="Polar residues" evidence="2">
    <location>
        <begin position="405"/>
        <end position="423"/>
    </location>
</feature>
<dbReference type="SMART" id="SM00105">
    <property type="entry name" value="ArfGap"/>
    <property type="match status" value="1"/>
</dbReference>
<feature type="compositionally biased region" description="Polar residues" evidence="2">
    <location>
        <begin position="285"/>
        <end position="297"/>
    </location>
</feature>
<dbReference type="PANTHER" id="PTHR45705">
    <property type="entry name" value="FI20236P1"/>
    <property type="match status" value="1"/>
</dbReference>
<feature type="compositionally biased region" description="Polar residues" evidence="2">
    <location>
        <begin position="375"/>
        <end position="393"/>
    </location>
</feature>
<feature type="compositionally biased region" description="Polar residues" evidence="2">
    <location>
        <begin position="691"/>
        <end position="717"/>
    </location>
</feature>
<feature type="compositionally biased region" description="Low complexity" evidence="2">
    <location>
        <begin position="260"/>
        <end position="277"/>
    </location>
</feature>
<feature type="domain" description="Arf-GAP" evidence="3">
    <location>
        <begin position="112"/>
        <end position="237"/>
    </location>
</feature>
<dbReference type="InterPro" id="IPR051718">
    <property type="entry name" value="ARF_GTPase-activating"/>
</dbReference>
<feature type="compositionally biased region" description="Low complexity" evidence="2">
    <location>
        <begin position="653"/>
        <end position="663"/>
    </location>
</feature>
<dbReference type="GO" id="GO:0005096">
    <property type="term" value="F:GTPase activator activity"/>
    <property type="evidence" value="ECO:0007669"/>
    <property type="project" value="InterPro"/>
</dbReference>
<feature type="compositionally biased region" description="Polar residues" evidence="2">
    <location>
        <begin position="506"/>
        <end position="524"/>
    </location>
</feature>
<feature type="compositionally biased region" description="Low complexity" evidence="2">
    <location>
        <begin position="575"/>
        <end position="588"/>
    </location>
</feature>
<dbReference type="InterPro" id="IPR037278">
    <property type="entry name" value="ARFGAP/RecO"/>
</dbReference>
<dbReference type="InterPro" id="IPR009060">
    <property type="entry name" value="UBA-like_sf"/>
</dbReference>
<dbReference type="VEuPathDB" id="FungiDB:UREG_02255"/>
<evidence type="ECO:0000313" key="4">
    <source>
        <dbReference type="EMBL" id="EEP77406.1"/>
    </source>
</evidence>
<dbReference type="Proteomes" id="UP000002058">
    <property type="component" value="Unassembled WGS sequence"/>
</dbReference>
<evidence type="ECO:0000256" key="2">
    <source>
        <dbReference type="SAM" id="MobiDB-lite"/>
    </source>
</evidence>
<feature type="compositionally biased region" description="Low complexity" evidence="2">
    <location>
        <begin position="350"/>
        <end position="368"/>
    </location>
</feature>
<dbReference type="InterPro" id="IPR001164">
    <property type="entry name" value="ArfGAP_dom"/>
</dbReference>
<reference evidence="5" key="1">
    <citation type="journal article" date="2009" name="Genome Res.">
        <title>Comparative genomic analyses of the human fungal pathogens Coccidioides and their relatives.</title>
        <authorList>
            <person name="Sharpton T.J."/>
            <person name="Stajich J.E."/>
            <person name="Rounsley S.D."/>
            <person name="Gardner M.J."/>
            <person name="Wortman J.R."/>
            <person name="Jordar V.S."/>
            <person name="Maiti R."/>
            <person name="Kodira C.D."/>
            <person name="Neafsey D.E."/>
            <person name="Zeng Q."/>
            <person name="Hung C.-Y."/>
            <person name="McMahan C."/>
            <person name="Muszewska A."/>
            <person name="Grynberg M."/>
            <person name="Mandel M.A."/>
            <person name="Kellner E.M."/>
            <person name="Barker B.M."/>
            <person name="Galgiani J.N."/>
            <person name="Orbach M.J."/>
            <person name="Kirkland T.N."/>
            <person name="Cole G.T."/>
            <person name="Henn M.R."/>
            <person name="Birren B.W."/>
            <person name="Taylor J.W."/>
        </authorList>
    </citation>
    <scope>NUCLEOTIDE SEQUENCE [LARGE SCALE GENOMIC DNA]</scope>
    <source>
        <strain evidence="5">UAMH 1704</strain>
    </source>
</reference>
<dbReference type="PRINTS" id="PR00405">
    <property type="entry name" value="REVINTRACTNG"/>
</dbReference>
<dbReference type="AlphaFoldDB" id="C4JEU5"/>
<feature type="compositionally biased region" description="Polar residues" evidence="2">
    <location>
        <begin position="10"/>
        <end position="21"/>
    </location>
</feature>
<dbReference type="GO" id="GO:0008270">
    <property type="term" value="F:zinc ion binding"/>
    <property type="evidence" value="ECO:0007669"/>
    <property type="project" value="UniProtKB-KW"/>
</dbReference>
<dbReference type="RefSeq" id="XP_002542739.1">
    <property type="nucleotide sequence ID" value="XM_002542693.1"/>
</dbReference>
<dbReference type="Gene3D" id="1.10.220.150">
    <property type="entry name" value="Arf GTPase activating protein"/>
    <property type="match status" value="1"/>
</dbReference>
<feature type="region of interest" description="Disordered" evidence="2">
    <location>
        <begin position="633"/>
        <end position="753"/>
    </location>
</feature>
<dbReference type="OMA" id="ASWNMGI"/>
<dbReference type="Gene3D" id="1.10.8.10">
    <property type="entry name" value="DNA helicase RuvA subunit, C-terminal domain"/>
    <property type="match status" value="1"/>
</dbReference>
<evidence type="ECO:0000313" key="5">
    <source>
        <dbReference type="Proteomes" id="UP000002058"/>
    </source>
</evidence>
<feature type="region of interest" description="Disordered" evidence="2">
    <location>
        <begin position="226"/>
        <end position="308"/>
    </location>
</feature>
<protein>
    <recommendedName>
        <fullName evidence="3">Arf-GAP domain-containing protein</fullName>
    </recommendedName>
</protein>
<feature type="region of interest" description="Disordered" evidence="2">
    <location>
        <begin position="506"/>
        <end position="546"/>
    </location>
</feature>
<dbReference type="Pfam" id="PF01412">
    <property type="entry name" value="ArfGap"/>
    <property type="match status" value="1"/>
</dbReference>
<dbReference type="InterPro" id="IPR038508">
    <property type="entry name" value="ArfGAP_dom_sf"/>
</dbReference>
<dbReference type="eggNOG" id="KOG0703">
    <property type="taxonomic scope" value="Eukaryota"/>
</dbReference>
<dbReference type="SUPFAM" id="SSF57863">
    <property type="entry name" value="ArfGap/RecO-like zinc finger"/>
    <property type="match status" value="1"/>
</dbReference>
<keyword evidence="1" id="KW-0863">Zinc-finger</keyword>
<feature type="region of interest" description="Disordered" evidence="2">
    <location>
        <begin position="1"/>
        <end position="33"/>
    </location>
</feature>
<keyword evidence="1" id="KW-0479">Metal-binding</keyword>
<dbReference type="KEGG" id="ure:UREG_02255"/>
<dbReference type="InParanoid" id="C4JEU5"/>
<evidence type="ECO:0000256" key="1">
    <source>
        <dbReference type="PROSITE-ProRule" id="PRU00288"/>
    </source>
</evidence>
<feature type="compositionally biased region" description="Polar residues" evidence="2">
    <location>
        <begin position="532"/>
        <end position="546"/>
    </location>
</feature>
<feature type="compositionally biased region" description="Basic and acidic residues" evidence="2">
    <location>
        <begin position="226"/>
        <end position="239"/>
    </location>
</feature>
<dbReference type="SUPFAM" id="SSF46934">
    <property type="entry name" value="UBA-like"/>
    <property type="match status" value="1"/>
</dbReference>
<name>C4JEU5_UNCRE</name>
<dbReference type="GO" id="GO:0005737">
    <property type="term" value="C:cytoplasm"/>
    <property type="evidence" value="ECO:0007669"/>
    <property type="project" value="TreeGrafter"/>
</dbReference>
<dbReference type="EMBL" id="CH476615">
    <property type="protein sequence ID" value="EEP77406.1"/>
    <property type="molecule type" value="Genomic_DNA"/>
</dbReference>
<dbReference type="FunFam" id="1.10.220.150:FF:000026">
    <property type="entry name" value="GTPase activating protein for Arf, putative"/>
    <property type="match status" value="1"/>
</dbReference>
<keyword evidence="5" id="KW-1185">Reference proteome</keyword>
<dbReference type="PANTHER" id="PTHR45705:SF7">
    <property type="entry name" value="ACTIVATING PROTEIN FOR ARF, PUTATIVE (AFU_ORTHOLOGUE AFUA_4G09120)-RELATED"/>
    <property type="match status" value="1"/>
</dbReference>